<accession>A0A8H7F9N1</accession>
<comment type="caution">
    <text evidence="2">The sequence shown here is derived from an EMBL/GenBank/DDBJ whole genome shotgun (WGS) entry which is preliminary data.</text>
</comment>
<sequence>MARGRPPKKRSRNTSGLRNQHHRSLSTCRSDDSIPDNQRKSPTPANVRNAKLMDDEVLWDMMRSREDEEEEVLDREFGYDSEVEVVSRQDDEFGDEDFEKKMAELALQDDPTDTDWLPCSKKPKVKLTGKAALWAVRQQKSHRQVSNRAMMSIDALLT</sequence>
<protein>
    <submittedName>
        <fullName evidence="2">Uncharacterized protein</fullName>
    </submittedName>
</protein>
<feature type="compositionally biased region" description="Basic residues" evidence="1">
    <location>
        <begin position="1"/>
        <end position="12"/>
    </location>
</feature>
<proteinExistence type="predicted"/>
<evidence type="ECO:0000313" key="3">
    <source>
        <dbReference type="Proteomes" id="UP000629468"/>
    </source>
</evidence>
<organism evidence="2 3">
    <name type="scientific">Agaricus bisporus var. burnettii</name>
    <dbReference type="NCBI Taxonomy" id="192524"/>
    <lineage>
        <taxon>Eukaryota</taxon>
        <taxon>Fungi</taxon>
        <taxon>Dikarya</taxon>
        <taxon>Basidiomycota</taxon>
        <taxon>Agaricomycotina</taxon>
        <taxon>Agaricomycetes</taxon>
        <taxon>Agaricomycetidae</taxon>
        <taxon>Agaricales</taxon>
        <taxon>Agaricineae</taxon>
        <taxon>Agaricaceae</taxon>
        <taxon>Agaricus</taxon>
    </lineage>
</organism>
<evidence type="ECO:0000313" key="2">
    <source>
        <dbReference type="EMBL" id="KAF7783159.1"/>
    </source>
</evidence>
<feature type="region of interest" description="Disordered" evidence="1">
    <location>
        <begin position="1"/>
        <end position="49"/>
    </location>
</feature>
<gene>
    <name evidence="2" type="ORF">Agabi119p4_2535</name>
</gene>
<dbReference type="EMBL" id="JABXXO010000003">
    <property type="protein sequence ID" value="KAF7783159.1"/>
    <property type="molecule type" value="Genomic_DNA"/>
</dbReference>
<dbReference type="Proteomes" id="UP000629468">
    <property type="component" value="Unassembled WGS sequence"/>
</dbReference>
<evidence type="ECO:0000256" key="1">
    <source>
        <dbReference type="SAM" id="MobiDB-lite"/>
    </source>
</evidence>
<dbReference type="AlphaFoldDB" id="A0A8H7F9N1"/>
<name>A0A8H7F9N1_AGABI</name>
<reference evidence="2 3" key="1">
    <citation type="journal article" name="Sci. Rep.">
        <title>Telomere-to-telomere assembled and centromere annotated genomes of the two main subspecies of the button mushroom Agaricus bisporus reveal especially polymorphic chromosome ends.</title>
        <authorList>
            <person name="Sonnenberg A.S.M."/>
            <person name="Sedaghat-Telgerd N."/>
            <person name="Lavrijssen B."/>
            <person name="Ohm R.A."/>
            <person name="Hendrickx P.M."/>
            <person name="Scholtmeijer K."/>
            <person name="Baars J.J.P."/>
            <person name="van Peer A."/>
        </authorList>
    </citation>
    <scope>NUCLEOTIDE SEQUENCE [LARGE SCALE GENOMIC DNA]</scope>
    <source>
        <strain evidence="2 3">H119_p4</strain>
    </source>
</reference>